<sequence length="249" mass="24368">AVARAAGLLAVGAGLRRDRPLLRRVGVAFVALAAAHAVRSSGTAVVVPVALTLAATAALLAAAVPFLFSAVRGLWEQREAYRVEAERLRAALRCAETPSGSPPAPRSAQEVDAPGRSVDASSVGASGGSVGASGRSADAPSTGATGRWAGASGGTVGASGTSVRAPGTSVDAADATGRARGGPGGACETGDACGGPAEAEVLALAEAVDERRPAARGPLRLVAPPPRDGSSPAPEGPPGRAHQARQRSS</sequence>
<dbReference type="Proteomes" id="UP001596119">
    <property type="component" value="Unassembled WGS sequence"/>
</dbReference>
<dbReference type="EMBL" id="JBHSQK010000046">
    <property type="protein sequence ID" value="MFC5950332.1"/>
    <property type="molecule type" value="Genomic_DNA"/>
</dbReference>
<evidence type="ECO:0000256" key="1">
    <source>
        <dbReference type="SAM" id="MobiDB-lite"/>
    </source>
</evidence>
<keyword evidence="2" id="KW-1133">Transmembrane helix</keyword>
<evidence type="ECO:0000313" key="4">
    <source>
        <dbReference type="Proteomes" id="UP001596119"/>
    </source>
</evidence>
<evidence type="ECO:0000256" key="2">
    <source>
        <dbReference type="SAM" id="Phobius"/>
    </source>
</evidence>
<name>A0ABW1I9Q8_9PSEU</name>
<accession>A0ABW1I9Q8</accession>
<gene>
    <name evidence="3" type="ORF">ACFQH9_18865</name>
</gene>
<feature type="region of interest" description="Disordered" evidence="1">
    <location>
        <begin position="209"/>
        <end position="249"/>
    </location>
</feature>
<evidence type="ECO:0000313" key="3">
    <source>
        <dbReference type="EMBL" id="MFC5950332.1"/>
    </source>
</evidence>
<feature type="region of interest" description="Disordered" evidence="1">
    <location>
        <begin position="94"/>
        <end position="194"/>
    </location>
</feature>
<keyword evidence="4" id="KW-1185">Reference proteome</keyword>
<proteinExistence type="predicted"/>
<protein>
    <submittedName>
        <fullName evidence="3">Uncharacterized protein</fullName>
    </submittedName>
</protein>
<feature type="compositionally biased region" description="Low complexity" evidence="1">
    <location>
        <begin position="115"/>
        <end position="124"/>
    </location>
</feature>
<organism evidence="3 4">
    <name type="scientific">Pseudonocardia lutea</name>
    <dbReference type="NCBI Taxonomy" id="2172015"/>
    <lineage>
        <taxon>Bacteria</taxon>
        <taxon>Bacillati</taxon>
        <taxon>Actinomycetota</taxon>
        <taxon>Actinomycetes</taxon>
        <taxon>Pseudonocardiales</taxon>
        <taxon>Pseudonocardiaceae</taxon>
        <taxon>Pseudonocardia</taxon>
    </lineage>
</organism>
<reference evidence="4" key="1">
    <citation type="journal article" date="2019" name="Int. J. Syst. Evol. Microbiol.">
        <title>The Global Catalogue of Microorganisms (GCM) 10K type strain sequencing project: providing services to taxonomists for standard genome sequencing and annotation.</title>
        <authorList>
            <consortium name="The Broad Institute Genomics Platform"/>
            <consortium name="The Broad Institute Genome Sequencing Center for Infectious Disease"/>
            <person name="Wu L."/>
            <person name="Ma J."/>
        </authorList>
    </citation>
    <scope>NUCLEOTIDE SEQUENCE [LARGE SCALE GENOMIC DNA]</scope>
    <source>
        <strain evidence="4">CGMCC 4.7397</strain>
    </source>
</reference>
<feature type="transmembrane region" description="Helical" evidence="2">
    <location>
        <begin position="21"/>
        <end position="38"/>
    </location>
</feature>
<keyword evidence="2" id="KW-0812">Transmembrane</keyword>
<keyword evidence="2" id="KW-0472">Membrane</keyword>
<comment type="caution">
    <text evidence="3">The sequence shown here is derived from an EMBL/GenBank/DDBJ whole genome shotgun (WGS) entry which is preliminary data.</text>
</comment>
<feature type="non-terminal residue" evidence="3">
    <location>
        <position position="1"/>
    </location>
</feature>
<feature type="transmembrane region" description="Helical" evidence="2">
    <location>
        <begin position="44"/>
        <end position="68"/>
    </location>
</feature>